<protein>
    <submittedName>
        <fullName evidence="2">HTH-type transcriptional regulator CmtR</fullName>
    </submittedName>
</protein>
<dbReference type="SMART" id="SM00418">
    <property type="entry name" value="HTH_ARSR"/>
    <property type="match status" value="1"/>
</dbReference>
<dbReference type="GO" id="GO:0032791">
    <property type="term" value="F:lead ion binding"/>
    <property type="evidence" value="ECO:0007669"/>
    <property type="project" value="TreeGrafter"/>
</dbReference>
<dbReference type="InterPro" id="IPR036388">
    <property type="entry name" value="WH-like_DNA-bd_sf"/>
</dbReference>
<dbReference type="GO" id="GO:0010288">
    <property type="term" value="P:response to lead ion"/>
    <property type="evidence" value="ECO:0007669"/>
    <property type="project" value="TreeGrafter"/>
</dbReference>
<dbReference type="GO" id="GO:0046686">
    <property type="term" value="P:response to cadmium ion"/>
    <property type="evidence" value="ECO:0007669"/>
    <property type="project" value="TreeGrafter"/>
</dbReference>
<keyword evidence="3" id="KW-1185">Reference proteome</keyword>
<dbReference type="InterPro" id="IPR001845">
    <property type="entry name" value="HTH_ArsR_DNA-bd_dom"/>
</dbReference>
<dbReference type="RefSeq" id="WP_048421461.1">
    <property type="nucleotide sequence ID" value="NZ_JYNX01000092.1"/>
</dbReference>
<dbReference type="OrthoDB" id="3401849at2"/>
<dbReference type="PROSITE" id="PS50987">
    <property type="entry name" value="HTH_ARSR_2"/>
    <property type="match status" value="1"/>
</dbReference>
<accession>A0A0J6VBZ8</accession>
<dbReference type="NCBIfam" id="NF033788">
    <property type="entry name" value="HTH_metalloreg"/>
    <property type="match status" value="1"/>
</dbReference>
<dbReference type="Gene3D" id="1.10.10.10">
    <property type="entry name" value="Winged helix-like DNA-binding domain superfamily/Winged helix DNA-binding domain"/>
    <property type="match status" value="1"/>
</dbReference>
<organism evidence="2 3">
    <name type="scientific">Mycolicibacterium chubuense</name>
    <name type="common">Mycobacterium chubuense</name>
    <dbReference type="NCBI Taxonomy" id="1800"/>
    <lineage>
        <taxon>Bacteria</taxon>
        <taxon>Bacillati</taxon>
        <taxon>Actinomycetota</taxon>
        <taxon>Actinomycetes</taxon>
        <taxon>Mycobacteriales</taxon>
        <taxon>Mycobacteriaceae</taxon>
        <taxon>Mycolicibacterium</taxon>
    </lineage>
</organism>
<dbReference type="GO" id="GO:0097063">
    <property type="term" value="F:cadmium ion sensor activity"/>
    <property type="evidence" value="ECO:0007669"/>
    <property type="project" value="TreeGrafter"/>
</dbReference>
<evidence type="ECO:0000313" key="2">
    <source>
        <dbReference type="EMBL" id="KMO67043.1"/>
    </source>
</evidence>
<dbReference type="SUPFAM" id="SSF46785">
    <property type="entry name" value="Winged helix' DNA-binding domain"/>
    <property type="match status" value="1"/>
</dbReference>
<dbReference type="GO" id="GO:0003700">
    <property type="term" value="F:DNA-binding transcription factor activity"/>
    <property type="evidence" value="ECO:0007669"/>
    <property type="project" value="InterPro"/>
</dbReference>
<dbReference type="GO" id="GO:0003677">
    <property type="term" value="F:DNA binding"/>
    <property type="evidence" value="ECO:0007669"/>
    <property type="project" value="TreeGrafter"/>
</dbReference>
<dbReference type="EMBL" id="JYNX01000092">
    <property type="protein sequence ID" value="KMO67043.1"/>
    <property type="molecule type" value="Genomic_DNA"/>
</dbReference>
<dbReference type="PANTHER" id="PTHR39168:SF2">
    <property type="entry name" value="HTH-TYPE TRANSCRIPTIONAL REGULATOR CMTR"/>
    <property type="match status" value="1"/>
</dbReference>
<evidence type="ECO:0000313" key="3">
    <source>
        <dbReference type="Proteomes" id="UP000036176"/>
    </source>
</evidence>
<gene>
    <name evidence="2" type="primary">cmtR</name>
    <name evidence="2" type="ORF">MCHUDSM44219_05607</name>
</gene>
<dbReference type="PANTHER" id="PTHR39168">
    <property type="entry name" value="TRANSCRIPTIONAL REGULATOR-RELATED"/>
    <property type="match status" value="1"/>
</dbReference>
<dbReference type="Pfam" id="PF01022">
    <property type="entry name" value="HTH_5"/>
    <property type="match status" value="1"/>
</dbReference>
<comment type="caution">
    <text evidence="2">The sequence shown here is derived from an EMBL/GenBank/DDBJ whole genome shotgun (WGS) entry which is preliminary data.</text>
</comment>
<evidence type="ECO:0000259" key="1">
    <source>
        <dbReference type="PROSITE" id="PS50987"/>
    </source>
</evidence>
<dbReference type="Proteomes" id="UP000036176">
    <property type="component" value="Unassembled WGS sequence"/>
</dbReference>
<dbReference type="CDD" id="cd00090">
    <property type="entry name" value="HTH_ARSR"/>
    <property type="match status" value="1"/>
</dbReference>
<reference evidence="2 3" key="1">
    <citation type="journal article" date="2015" name="Genome Biol. Evol.">
        <title>Characterization of Three Mycobacterium spp. with Potential Use in Bioremediation by Genome Sequencing and Comparative Genomics.</title>
        <authorList>
            <person name="Das S."/>
            <person name="Pettersson B.M."/>
            <person name="Behra P.R."/>
            <person name="Ramesh M."/>
            <person name="Dasgupta S."/>
            <person name="Bhattacharya A."/>
            <person name="Kirsebom L.A."/>
        </authorList>
    </citation>
    <scope>NUCLEOTIDE SEQUENCE [LARGE SCALE GENOMIC DNA]</scope>
    <source>
        <strain evidence="2 3">DSM 44219</strain>
    </source>
</reference>
<dbReference type="PRINTS" id="PR00778">
    <property type="entry name" value="HTHARSR"/>
</dbReference>
<dbReference type="InterPro" id="IPR011991">
    <property type="entry name" value="ArsR-like_HTH"/>
</dbReference>
<feature type="domain" description="HTH arsR-type" evidence="1">
    <location>
        <begin position="2"/>
        <end position="96"/>
    </location>
</feature>
<dbReference type="InterPro" id="IPR052543">
    <property type="entry name" value="HTH_Metal-responsive_Reg"/>
</dbReference>
<name>A0A0J6VBZ8_MYCCU</name>
<dbReference type="InterPro" id="IPR036390">
    <property type="entry name" value="WH_DNA-bd_sf"/>
</dbReference>
<dbReference type="PATRIC" id="fig|1800.3.peg.5651"/>
<dbReference type="AlphaFoldDB" id="A0A0J6VBZ8"/>
<proteinExistence type="predicted"/>
<sequence length="109" mass="11640">MRTAIDSDALSRFGYALSDATRAEILLILRDGPGYPSDLADRIGVSRQILSNHLACLRGCGLVVATPEGRRSRYELADPRIAHALGDLLGLVLEVDPACCPTADEQGCC</sequence>